<name>A0A514D495_9VIRU</name>
<feature type="compositionally biased region" description="Low complexity" evidence="1">
    <location>
        <begin position="21"/>
        <end position="33"/>
    </location>
</feature>
<evidence type="ECO:0000313" key="2">
    <source>
        <dbReference type="EMBL" id="QDH88432.1"/>
    </source>
</evidence>
<proteinExistence type="predicted"/>
<accession>A0A514D495</accession>
<protein>
    <submittedName>
        <fullName evidence="2">Uncharacterized protein</fullName>
    </submittedName>
</protein>
<dbReference type="EMBL" id="MN034081">
    <property type="protein sequence ID" value="QDH88432.1"/>
    <property type="molecule type" value="Genomic_RNA"/>
</dbReference>
<organism evidence="2">
    <name type="scientific">Leviviridae sp</name>
    <dbReference type="NCBI Taxonomy" id="2027243"/>
    <lineage>
        <taxon>Viruses</taxon>
        <taxon>Riboviria</taxon>
        <taxon>Orthornavirae</taxon>
        <taxon>Lenarviricota</taxon>
        <taxon>Leviviricetes</taxon>
        <taxon>Norzivirales</taxon>
        <taxon>Fiersviridae</taxon>
    </lineage>
</organism>
<sequence>MAFADPQSVTVSGTAISLPRTGSGESSGTFTSSDGLYQMTVSHAYGRRNRRVLKLVGSKISADPLVPSQNTRSSMTASLTVDVPVNGYTVAEEKAVVDALVAYLTASTGARVTQLLGGES</sequence>
<feature type="region of interest" description="Disordered" evidence="1">
    <location>
        <begin position="1"/>
        <end position="34"/>
    </location>
</feature>
<reference evidence="2" key="1">
    <citation type="submission" date="2019-05" db="EMBL/GenBank/DDBJ databases">
        <title>Metatranscriptomic reconstruction reveals RNA viruses with the potential to shape carbon cycling in soil.</title>
        <authorList>
            <person name="Starr E.P."/>
            <person name="Nuccio E."/>
            <person name="Pett-Ridge J."/>
            <person name="Banfield J.F."/>
            <person name="Firestone M.K."/>
        </authorList>
    </citation>
    <scope>NUCLEOTIDE SEQUENCE</scope>
    <source>
        <strain evidence="2">H2_Bulk_34_174_e_1126_1</strain>
    </source>
</reference>
<gene>
    <name evidence="2" type="ORF">H2Bulk34174e11261_000002</name>
</gene>
<evidence type="ECO:0000256" key="1">
    <source>
        <dbReference type="SAM" id="MobiDB-lite"/>
    </source>
</evidence>